<name>A0A4Y2AKL8_ARAVE</name>
<evidence type="ECO:0000313" key="5">
    <source>
        <dbReference type="Proteomes" id="UP000499080"/>
    </source>
</evidence>
<evidence type="ECO:0000313" key="2">
    <source>
        <dbReference type="EMBL" id="GBL73287.1"/>
    </source>
</evidence>
<evidence type="ECO:0000313" key="1">
    <source>
        <dbReference type="EMBL" id="GBL73149.1"/>
    </source>
</evidence>
<sequence length="41" mass="4595">THRHDPQGIFQLEDEALPAFGPFLQCSLALEGIDQASIHYE</sequence>
<protein>
    <submittedName>
        <fullName evidence="3">Uncharacterized protein</fullName>
    </submittedName>
</protein>
<accession>A0A4Y2AKL8</accession>
<dbReference type="AlphaFoldDB" id="A0A4Y2AKL8"/>
<comment type="caution">
    <text evidence="3">The sequence shown here is derived from an EMBL/GenBank/DDBJ whole genome shotgun (WGS) entry which is preliminary data.</text>
</comment>
<gene>
    <name evidence="1" type="ORF">AVEN_120367_1</name>
    <name evidence="3" type="ORF">AVEN_148451_1</name>
    <name evidence="2" type="ORF">AVEN_249939_1</name>
    <name evidence="4" type="ORF">AVEN_28572_1</name>
</gene>
<dbReference type="EMBL" id="BGPR01079130">
    <property type="protein sequence ID" value="GBL73149.1"/>
    <property type="molecule type" value="Genomic_DNA"/>
</dbReference>
<proteinExistence type="predicted"/>
<organism evidence="3 5">
    <name type="scientific">Araneus ventricosus</name>
    <name type="common">Orbweaver spider</name>
    <name type="synonym">Epeira ventricosa</name>
    <dbReference type="NCBI Taxonomy" id="182803"/>
    <lineage>
        <taxon>Eukaryota</taxon>
        <taxon>Metazoa</taxon>
        <taxon>Ecdysozoa</taxon>
        <taxon>Arthropoda</taxon>
        <taxon>Chelicerata</taxon>
        <taxon>Arachnida</taxon>
        <taxon>Araneae</taxon>
        <taxon>Araneomorphae</taxon>
        <taxon>Entelegynae</taxon>
        <taxon>Araneoidea</taxon>
        <taxon>Araneidae</taxon>
        <taxon>Araneus</taxon>
    </lineage>
</organism>
<feature type="non-terminal residue" evidence="3">
    <location>
        <position position="1"/>
    </location>
</feature>
<dbReference type="EMBL" id="BGPR01079157">
    <property type="protein sequence ID" value="GBL73287.1"/>
    <property type="molecule type" value="Genomic_DNA"/>
</dbReference>
<evidence type="ECO:0000313" key="4">
    <source>
        <dbReference type="EMBL" id="GBL80497.1"/>
    </source>
</evidence>
<dbReference type="EMBL" id="BGPR01080846">
    <property type="protein sequence ID" value="GBL80497.1"/>
    <property type="molecule type" value="Genomic_DNA"/>
</dbReference>
<reference evidence="3 5" key="1">
    <citation type="journal article" date="2019" name="Sci. Rep.">
        <title>Orb-weaving spider Araneus ventricosus genome elucidates the spidroin gene catalogue.</title>
        <authorList>
            <person name="Kono N."/>
            <person name="Nakamura H."/>
            <person name="Ohtoshi R."/>
            <person name="Moran D.A.P."/>
            <person name="Shinohara A."/>
            <person name="Yoshida Y."/>
            <person name="Fujiwara M."/>
            <person name="Mori M."/>
            <person name="Tomita M."/>
            <person name="Arakawa K."/>
        </authorList>
    </citation>
    <scope>NUCLEOTIDE SEQUENCE [LARGE SCALE GENOMIC DNA]</scope>
</reference>
<keyword evidence="5" id="KW-1185">Reference proteome</keyword>
<dbReference type="EMBL" id="BGPR01080816">
    <property type="protein sequence ID" value="GBL80393.1"/>
    <property type="molecule type" value="Genomic_DNA"/>
</dbReference>
<dbReference type="Proteomes" id="UP000499080">
    <property type="component" value="Unassembled WGS sequence"/>
</dbReference>
<evidence type="ECO:0000313" key="3">
    <source>
        <dbReference type="EMBL" id="GBL80393.1"/>
    </source>
</evidence>